<evidence type="ECO:0000256" key="5">
    <source>
        <dbReference type="ARBA" id="ARBA00023015"/>
    </source>
</evidence>
<feature type="compositionally biased region" description="Gly residues" evidence="11">
    <location>
        <begin position="454"/>
        <end position="466"/>
    </location>
</feature>
<feature type="domain" description="NR LBD" evidence="13">
    <location>
        <begin position="523"/>
        <end position="749"/>
    </location>
</feature>
<dbReference type="eggNOG" id="KOG3575">
    <property type="taxonomic scope" value="Eukaryota"/>
</dbReference>
<protein>
    <submittedName>
        <fullName evidence="14">Nuclear receptor subfamily 2 group E member 3</fullName>
    </submittedName>
</protein>
<dbReference type="Proteomes" id="UP000000673">
    <property type="component" value="Unassembled WGS sequence"/>
</dbReference>
<dbReference type="GO" id="GO:0003700">
    <property type="term" value="F:DNA-binding transcription factor activity"/>
    <property type="evidence" value="ECO:0007669"/>
    <property type="project" value="InterPro"/>
</dbReference>
<feature type="region of interest" description="Disordered" evidence="11">
    <location>
        <begin position="389"/>
        <end position="535"/>
    </location>
</feature>
<dbReference type="PROSITE" id="PS51843">
    <property type="entry name" value="NR_LBD"/>
    <property type="match status" value="1"/>
</dbReference>
<feature type="compositionally biased region" description="Gly residues" evidence="11">
    <location>
        <begin position="475"/>
        <end position="491"/>
    </location>
</feature>
<evidence type="ECO:0000256" key="7">
    <source>
        <dbReference type="ARBA" id="ARBA00023163"/>
    </source>
</evidence>
<dbReference type="SUPFAM" id="SSF48508">
    <property type="entry name" value="Nuclear receptor ligand-binding domain"/>
    <property type="match status" value="1"/>
</dbReference>
<dbReference type="PRINTS" id="PR01282">
    <property type="entry name" value="COUPTNFACTOR"/>
</dbReference>
<dbReference type="PROSITE" id="PS00031">
    <property type="entry name" value="NUCLEAR_REC_DBD_1"/>
    <property type="match status" value="1"/>
</dbReference>
<keyword evidence="2 10" id="KW-0479">Metal-binding</keyword>
<keyword evidence="5 10" id="KW-0805">Transcription regulation</keyword>
<dbReference type="InterPro" id="IPR001628">
    <property type="entry name" value="Znf_hrmn_rcpt"/>
</dbReference>
<reference evidence="15" key="4">
    <citation type="submission" date="2015-06" db="UniProtKB">
        <authorList>
            <consortium name="EnsemblMetazoa"/>
        </authorList>
    </citation>
    <scope>IDENTIFICATION</scope>
</reference>
<dbReference type="SUPFAM" id="SSF57716">
    <property type="entry name" value="Glucocorticoid receptor-like (DNA-binding domain)"/>
    <property type="match status" value="1"/>
</dbReference>
<dbReference type="InterPro" id="IPR050274">
    <property type="entry name" value="Nuclear_hormone_rcpt_NR2"/>
</dbReference>
<keyword evidence="4 10" id="KW-0862">Zinc</keyword>
<reference evidence="14" key="3">
    <citation type="journal article" date="2013" name="Nucleic Acids Res.">
        <title>The genome of Anopheles darlingi, the main neotropical malaria vector.</title>
        <authorList>
            <person name="Marinotti O."/>
            <person name="Cerqueira G.C."/>
            <person name="de Almeida L.G."/>
            <person name="Ferro M.I."/>
            <person name="Loreto E.L."/>
            <person name="Zaha A."/>
            <person name="Teixeira S.M."/>
            <person name="Wespiser A.R."/>
            <person name="Almeida E Silva A."/>
            <person name="Schlindwein A.D."/>
            <person name="Pacheco A.C."/>
            <person name="Silva A.L."/>
            <person name="Graveley B.R."/>
            <person name="Walenz B.P."/>
            <person name="Lima Bde A."/>
            <person name="Ribeiro C.A."/>
            <person name="Nunes-Silva C.G."/>
            <person name="de Carvalho C.R."/>
            <person name="Soares C.M."/>
            <person name="de Menezes C.B."/>
            <person name="Matiolli C."/>
            <person name="Caffrey D."/>
            <person name="Araujo D.A."/>
            <person name="de Oliveira D.M."/>
            <person name="Golenbock D."/>
            <person name="Grisard E.C."/>
            <person name="Fantinatti-Garboggini F."/>
            <person name="de Carvalho F.M."/>
            <person name="Barcellos F.G."/>
            <person name="Prosdocimi F."/>
            <person name="May G."/>
            <person name="Azevedo Junior G.M."/>
            <person name="Guimaraes G.M."/>
            <person name="Goldman G.H."/>
            <person name="Padilha I.Q."/>
            <person name="Batista Jda S."/>
            <person name="Ferro J.A."/>
            <person name="Ribeiro J.M."/>
            <person name="Fietto J.L."/>
            <person name="Dabbas K.M."/>
            <person name="Cerdeira L."/>
            <person name="Agnez-Lima L.F."/>
            <person name="Brocchi M."/>
            <person name="de Carvalho M.O."/>
            <person name="Teixeira Mde M."/>
            <person name="Diniz Maia Mde M."/>
            <person name="Goldman M.H."/>
            <person name="Cruz Schneider M.P."/>
            <person name="Felipe M.S."/>
            <person name="Hungria M."/>
            <person name="Nicolas M.F."/>
            <person name="Pereira M."/>
            <person name="Montes M.A."/>
            <person name="Cantao M.E."/>
            <person name="Vincentz M."/>
            <person name="Rafael M.S."/>
            <person name="Silverman N."/>
            <person name="Stoco P.H."/>
            <person name="Souza R.C."/>
            <person name="Vicentini R."/>
            <person name="Gazzinelli R.T."/>
            <person name="Neves Rde O."/>
            <person name="Silva R."/>
            <person name="Astolfi-Filho S."/>
            <person name="Maciel T.E."/>
            <person name="Urmenyi T.P."/>
            <person name="Tadei W.P."/>
            <person name="Camargo E.P."/>
            <person name="de Vasconcelos A.T."/>
        </authorList>
    </citation>
    <scope>NUCLEOTIDE SEQUENCE</scope>
</reference>
<dbReference type="CDD" id="cd06950">
    <property type="entry name" value="NR_LBD_Tlx_PNR_like"/>
    <property type="match status" value="1"/>
</dbReference>
<evidence type="ECO:0000313" key="15">
    <source>
        <dbReference type="EnsemblMetazoa" id="ADAC006988-PA"/>
    </source>
</evidence>
<comment type="similarity">
    <text evidence="10">Belongs to the nuclear hormone receptor family.</text>
</comment>
<keyword evidence="7 10" id="KW-0804">Transcription</keyword>
<feature type="compositionally biased region" description="Acidic residues" evidence="11">
    <location>
        <begin position="508"/>
        <end position="526"/>
    </location>
</feature>
<feature type="region of interest" description="Disordered" evidence="11">
    <location>
        <begin position="221"/>
        <end position="251"/>
    </location>
</feature>
<evidence type="ECO:0000256" key="11">
    <source>
        <dbReference type="SAM" id="MobiDB-lite"/>
    </source>
</evidence>
<accession>W5JEN9</accession>
<feature type="domain" description="Nuclear receptor" evidence="12">
    <location>
        <begin position="123"/>
        <end position="212"/>
    </location>
</feature>
<dbReference type="AlphaFoldDB" id="W5JEN9"/>
<evidence type="ECO:0000259" key="13">
    <source>
        <dbReference type="PROSITE" id="PS51843"/>
    </source>
</evidence>
<dbReference type="PRINTS" id="PR00398">
    <property type="entry name" value="STRDHORMONER"/>
</dbReference>
<dbReference type="EnsemblMetazoa" id="ADAC006988-RA">
    <property type="protein sequence ID" value="ADAC006988-PA"/>
    <property type="gene ID" value="ADAC006988"/>
</dbReference>
<reference evidence="14" key="2">
    <citation type="submission" date="2010-05" db="EMBL/GenBank/DDBJ databases">
        <authorList>
            <person name="Almeida L.G."/>
            <person name="Nicolas M.F."/>
            <person name="Souza R.C."/>
            <person name="Vasconcelos A.T.R."/>
        </authorList>
    </citation>
    <scope>NUCLEOTIDE SEQUENCE</scope>
</reference>
<dbReference type="GO" id="GO:0043565">
    <property type="term" value="F:sequence-specific DNA binding"/>
    <property type="evidence" value="ECO:0007669"/>
    <property type="project" value="InterPro"/>
</dbReference>
<evidence type="ECO:0000313" key="16">
    <source>
        <dbReference type="Proteomes" id="UP000000673"/>
    </source>
</evidence>
<keyword evidence="3 10" id="KW-0863">Zinc-finger</keyword>
<comment type="subcellular location">
    <subcellularLocation>
        <location evidence="1 10">Nucleus</location>
    </subcellularLocation>
</comment>
<dbReference type="GO" id="GO:0008270">
    <property type="term" value="F:zinc ion binding"/>
    <property type="evidence" value="ECO:0007669"/>
    <property type="project" value="UniProtKB-KW"/>
</dbReference>
<dbReference type="InterPro" id="IPR000536">
    <property type="entry name" value="Nucl_hrmn_rcpt_lig-bd"/>
</dbReference>
<dbReference type="Pfam" id="PF00104">
    <property type="entry name" value="Hormone_recep"/>
    <property type="match status" value="1"/>
</dbReference>
<feature type="region of interest" description="Disordered" evidence="11">
    <location>
        <begin position="1"/>
        <end position="21"/>
    </location>
</feature>
<evidence type="ECO:0000313" key="14">
    <source>
        <dbReference type="EMBL" id="ETN61355.1"/>
    </source>
</evidence>
<feature type="compositionally biased region" description="Low complexity" evidence="11">
    <location>
        <begin position="492"/>
        <end position="507"/>
    </location>
</feature>
<dbReference type="OMA" id="QDDAMND"/>
<dbReference type="InterPro" id="IPR035500">
    <property type="entry name" value="NHR-like_dom_sf"/>
</dbReference>
<dbReference type="Pfam" id="PF00105">
    <property type="entry name" value="zf-C4"/>
    <property type="match status" value="1"/>
</dbReference>
<dbReference type="SMART" id="SM00430">
    <property type="entry name" value="HOLI"/>
    <property type="match status" value="1"/>
</dbReference>
<dbReference type="EMBL" id="ADMH02001704">
    <property type="protein sequence ID" value="ETN61355.1"/>
    <property type="molecule type" value="Genomic_DNA"/>
</dbReference>
<evidence type="ECO:0000256" key="2">
    <source>
        <dbReference type="ARBA" id="ARBA00022723"/>
    </source>
</evidence>
<sequence>MATMGWHDVPKKGGGMEGSTVLQEGKNAFGKGSIADFYEKLEKEDAGRSTFSIDDSTTTTAAGHGGSLRGGALENGLSGKGDHRGSPISCYSPQNRLLPWPPQHGPSGSESSSSSARKAQNLGLICVVCGDTSSGKHYGILACNGCSGFFKRSVRRKLIYRRLWADNGQILGGRCQAGTGSCTVDKAHRNQCQACRLKKCLTMGMNKDDCFSTDWDVMREKSLESKPTKAPRTQTVQNERQPRNTATIRPEALRDMEQGRALREAAVAVGVFGPPVSLALLSPSRYGPSILPTPTLPTSQFLHHHSQVSSLVNSLPHHHPHHAHHAAMHGLANGLSMNLNGVGMGIGGGHNGGTTGTGPIGGGTDRGDGGGGGGGGGILLSSGGHIINGAAGDSNNNKHGNSNNNNNNNNSASTGSTENLNTTTSSSAHSLAGDQSPSGGGSPPPHLTGTPVNGTGGPGSVTGGPTSGEHDKCQAGGGGGDGVGSGGGGGQHSSSSCGSASPILDQDNMNDNDDDSIDVTNDEETDPAQNNNNIPSLMNHPFYGQAPMFNFQETIYETSARLLFMAVKWAKNLPSFASLTFRDQVILLEESWAELFLLNAIQWCMPIDTTACTLFSLNEHCNSVNNSGFFKPGQLAQDLRILNDTLCRFKSVMVDPAEFACMKAIVLFRSEARGLKDPVQIENLQDQAQVMLAQHSRTQFPGQIARFGRLLLMLPLLRAVNSQKIESIYFQKTIGNTPMEKVLCDMYKN</sequence>
<evidence type="ECO:0000259" key="12">
    <source>
        <dbReference type="PROSITE" id="PS51030"/>
    </source>
</evidence>
<dbReference type="InterPro" id="IPR013088">
    <property type="entry name" value="Znf_NHR/GATA"/>
</dbReference>
<feature type="compositionally biased region" description="Polar residues" evidence="11">
    <location>
        <begin position="231"/>
        <end position="247"/>
    </location>
</feature>
<evidence type="ECO:0000256" key="1">
    <source>
        <dbReference type="ARBA" id="ARBA00004123"/>
    </source>
</evidence>
<evidence type="ECO:0000256" key="6">
    <source>
        <dbReference type="ARBA" id="ARBA00023125"/>
    </source>
</evidence>
<reference evidence="14 16" key="1">
    <citation type="journal article" date="2010" name="BMC Genomics">
        <title>Combination of measures distinguishes pre-miRNAs from other stem-loops in the genome of the newly sequenced Anopheles darlingi.</title>
        <authorList>
            <person name="Mendes N.D."/>
            <person name="Freitas A.T."/>
            <person name="Vasconcelos A.T."/>
            <person name="Sagot M.F."/>
        </authorList>
    </citation>
    <scope>NUCLEOTIDE SEQUENCE</scope>
</reference>
<dbReference type="VEuPathDB" id="VectorBase:ADAC006988"/>
<feature type="compositionally biased region" description="Low complexity" evidence="11">
    <location>
        <begin position="49"/>
        <end position="62"/>
    </location>
</feature>
<keyword evidence="6 10" id="KW-0238">DNA-binding</keyword>
<dbReference type="FunCoup" id="W5JEN9">
    <property type="interactions" value="77"/>
</dbReference>
<feature type="region of interest" description="Disordered" evidence="11">
    <location>
        <begin position="350"/>
        <end position="377"/>
    </location>
</feature>
<dbReference type="SMART" id="SM00399">
    <property type="entry name" value="ZnF_C4"/>
    <property type="match status" value="1"/>
</dbReference>
<gene>
    <name evidence="14" type="ORF">AND_006988</name>
</gene>
<dbReference type="Gene3D" id="1.10.565.10">
    <property type="entry name" value="Retinoid X Receptor"/>
    <property type="match status" value="1"/>
</dbReference>
<keyword evidence="9 10" id="KW-0539">Nucleus</keyword>
<dbReference type="PRINTS" id="PR00047">
    <property type="entry name" value="STROIDFINGER"/>
</dbReference>
<keyword evidence="8 10" id="KW-0675">Receptor</keyword>
<dbReference type="Gene3D" id="3.30.50.10">
    <property type="entry name" value="Erythroid Transcription Factor GATA-1, subunit A"/>
    <property type="match status" value="1"/>
</dbReference>
<organism evidence="14">
    <name type="scientific">Anopheles darlingi</name>
    <name type="common">Mosquito</name>
    <dbReference type="NCBI Taxonomy" id="43151"/>
    <lineage>
        <taxon>Eukaryota</taxon>
        <taxon>Metazoa</taxon>
        <taxon>Ecdysozoa</taxon>
        <taxon>Arthropoda</taxon>
        <taxon>Hexapoda</taxon>
        <taxon>Insecta</taxon>
        <taxon>Pterygota</taxon>
        <taxon>Neoptera</taxon>
        <taxon>Endopterygota</taxon>
        <taxon>Diptera</taxon>
        <taxon>Nematocera</taxon>
        <taxon>Culicoidea</taxon>
        <taxon>Culicidae</taxon>
        <taxon>Anophelinae</taxon>
        <taxon>Anopheles</taxon>
    </lineage>
</organism>
<evidence type="ECO:0000256" key="10">
    <source>
        <dbReference type="RuleBase" id="RU004334"/>
    </source>
</evidence>
<feature type="region of interest" description="Disordered" evidence="11">
    <location>
        <begin position="46"/>
        <end position="115"/>
    </location>
</feature>
<name>W5JEN9_ANODA</name>
<dbReference type="STRING" id="43151.W5JEN9"/>
<dbReference type="HOGENOM" id="CLU_007368_20_3_1"/>
<evidence type="ECO:0000256" key="4">
    <source>
        <dbReference type="ARBA" id="ARBA00022833"/>
    </source>
</evidence>
<keyword evidence="16" id="KW-1185">Reference proteome</keyword>
<evidence type="ECO:0000256" key="3">
    <source>
        <dbReference type="ARBA" id="ARBA00022771"/>
    </source>
</evidence>
<evidence type="ECO:0000256" key="8">
    <source>
        <dbReference type="ARBA" id="ARBA00023170"/>
    </source>
</evidence>
<dbReference type="PROSITE" id="PS51030">
    <property type="entry name" value="NUCLEAR_REC_DBD_2"/>
    <property type="match status" value="1"/>
</dbReference>
<proteinExistence type="inferred from homology"/>
<dbReference type="GO" id="GO:0005634">
    <property type="term" value="C:nucleus"/>
    <property type="evidence" value="ECO:0007669"/>
    <property type="project" value="UniProtKB-SubCell"/>
</dbReference>
<dbReference type="VEuPathDB" id="VectorBase:ADAR2_002368"/>
<dbReference type="FunFam" id="1.10.565.10:FF:000022">
    <property type="entry name" value="Nuclear receptor subfamily 2 group E member 3"/>
    <property type="match status" value="1"/>
</dbReference>
<feature type="compositionally biased region" description="Low complexity" evidence="11">
    <location>
        <begin position="389"/>
        <end position="427"/>
    </location>
</feature>
<evidence type="ECO:0000256" key="9">
    <source>
        <dbReference type="ARBA" id="ARBA00023242"/>
    </source>
</evidence>
<dbReference type="PANTHER" id="PTHR24083">
    <property type="entry name" value="NUCLEAR HORMONE RECEPTOR"/>
    <property type="match status" value="1"/>
</dbReference>
<dbReference type="InterPro" id="IPR001723">
    <property type="entry name" value="Nuclear_hrmn_rcpt"/>
</dbReference>